<dbReference type="GeneID" id="26808273"/>
<dbReference type="STRING" id="1509407.A0A0L1J0L9"/>
<protein>
    <recommendedName>
        <fullName evidence="2">DUF7924 domain-containing protein</fullName>
    </recommendedName>
</protein>
<sequence>MRLLIDLHPLLMPSAENQFIRGRQCLKNVIDGYSDPWIKTEPIYGPNPQPDHTRGLRWSTFNEGQRQKLGIEPNEKSLYTAREEIYFPYLTGEARLDLDASDRRNMHSACIDIRGLVHLSRRAGCVETLHRRILAFSISHDLGTVRIHGYYPEIEDDKVTYYCWTIGEFHIWTDANKWACYRFVYNLDDMFLPSHIARVMDMLERIPEPQDIPLHVDLDDINESQSIIGSEGASEIRAMIQSLQQQMEQQKQEHKEVHAQLQQERREWSEREERLRAQFEQEKKEAQERLTAQLEGLAQTLNPK</sequence>
<dbReference type="OrthoDB" id="5400850at2759"/>
<reference evidence="3 4" key="1">
    <citation type="submission" date="2014-06" db="EMBL/GenBank/DDBJ databases">
        <title>The Genome of the Aflatoxigenic Filamentous Fungus Aspergillus nomius.</title>
        <authorList>
            <person name="Moore M.G."/>
            <person name="Shannon B.M."/>
            <person name="Brian M.M."/>
        </authorList>
    </citation>
    <scope>NUCLEOTIDE SEQUENCE [LARGE SCALE GENOMIC DNA]</scope>
    <source>
        <strain evidence="3 4">NRRL 13137</strain>
    </source>
</reference>
<evidence type="ECO:0000313" key="3">
    <source>
        <dbReference type="EMBL" id="KNG85314.1"/>
    </source>
</evidence>
<feature type="region of interest" description="Disordered" evidence="1">
    <location>
        <begin position="248"/>
        <end position="271"/>
    </location>
</feature>
<organism evidence="3 4">
    <name type="scientific">Aspergillus nomiae NRRL (strain ATCC 15546 / NRRL 13137 / CBS 260.88 / M93)</name>
    <dbReference type="NCBI Taxonomy" id="1509407"/>
    <lineage>
        <taxon>Eukaryota</taxon>
        <taxon>Fungi</taxon>
        <taxon>Dikarya</taxon>
        <taxon>Ascomycota</taxon>
        <taxon>Pezizomycotina</taxon>
        <taxon>Eurotiomycetes</taxon>
        <taxon>Eurotiomycetidae</taxon>
        <taxon>Eurotiales</taxon>
        <taxon>Aspergillaceae</taxon>
        <taxon>Aspergillus</taxon>
        <taxon>Aspergillus subgen. Circumdati</taxon>
    </lineage>
</organism>
<feature type="compositionally biased region" description="Basic and acidic residues" evidence="1">
    <location>
        <begin position="250"/>
        <end position="271"/>
    </location>
</feature>
<dbReference type="RefSeq" id="XP_015406237.1">
    <property type="nucleotide sequence ID" value="XM_015551725.1"/>
</dbReference>
<dbReference type="Proteomes" id="UP000037505">
    <property type="component" value="Unassembled WGS sequence"/>
</dbReference>
<dbReference type="EMBL" id="JNOM01000163">
    <property type="protein sequence ID" value="KNG85314.1"/>
    <property type="molecule type" value="Genomic_DNA"/>
</dbReference>
<keyword evidence="4" id="KW-1185">Reference proteome</keyword>
<dbReference type="PANTHER" id="PTHR42470:SF2">
    <property type="match status" value="1"/>
</dbReference>
<gene>
    <name evidence="3" type="ORF">ANOM_006469</name>
</gene>
<proteinExistence type="predicted"/>
<feature type="domain" description="DUF7924" evidence="2">
    <location>
        <begin position="2"/>
        <end position="203"/>
    </location>
</feature>
<evidence type="ECO:0000313" key="4">
    <source>
        <dbReference type="Proteomes" id="UP000037505"/>
    </source>
</evidence>
<dbReference type="Pfam" id="PF25545">
    <property type="entry name" value="DUF7924"/>
    <property type="match status" value="1"/>
</dbReference>
<accession>A0A0L1J0L9</accession>
<dbReference type="AlphaFoldDB" id="A0A0L1J0L9"/>
<comment type="caution">
    <text evidence="3">The sequence shown here is derived from an EMBL/GenBank/DDBJ whole genome shotgun (WGS) entry which is preliminary data.</text>
</comment>
<name>A0A0L1J0L9_ASPN3</name>
<dbReference type="PANTHER" id="PTHR42470">
    <property type="entry name" value="VAST DOMAIN-CONTAINING PROTEIN"/>
    <property type="match status" value="1"/>
</dbReference>
<evidence type="ECO:0000256" key="1">
    <source>
        <dbReference type="SAM" id="MobiDB-lite"/>
    </source>
</evidence>
<dbReference type="InterPro" id="IPR057684">
    <property type="entry name" value="DUF7924"/>
</dbReference>
<evidence type="ECO:0000259" key="2">
    <source>
        <dbReference type="Pfam" id="PF25545"/>
    </source>
</evidence>